<proteinExistence type="predicted"/>
<dbReference type="OrthoDB" id="1101576at2759"/>
<evidence type="ECO:0000313" key="1">
    <source>
        <dbReference type="EMBL" id="MBY78155.1"/>
    </source>
</evidence>
<dbReference type="SUPFAM" id="SSF53098">
    <property type="entry name" value="Ribonuclease H-like"/>
    <property type="match status" value="1"/>
</dbReference>
<dbReference type="EMBL" id="GGMS01008952">
    <property type="protein sequence ID" value="MBY78155.1"/>
    <property type="molecule type" value="Transcribed_RNA"/>
</dbReference>
<sequence length="453" mass="52081">MDQWLKTGTIKKLDQVEETIHLTSTSQDLAKNLVQHTENAQSSVLQKGKKRKYIDEYVNYGFSYVGDFDYPKPKCIVCGEVLSNSCMKLSLLLRHLETKHADYNNKECDFFKRLSRNNENTSILTSYIKSANKDNQNAIEASYRIAKCGKNHTIAEDLISPCIKDTVQCMFGEKNVKKINSIPLSNNTISRRIQDISEDIELTVIDRINKSKIFAIQVDESTDVANFAVLLIIARYLNNNEIEENVLLCHLLSERTTGEDLFNAIDCYFKKMSINWSNCCGLCTDGRKSMSGIYSGLRGRVMKIVSNINWSHCCIHRQSLASKNFPGELKLVLDEAVKLVNFIKARSTNSRVFKAICEDMMSPHSSLLFHTEVKWLYRDKVLTRLFELRHEVQIFFEDHSFQLSPKLHDCNWLQALAYLSDIFLQINNLYLALQKNSIMIFSVSDKIKSMLKK</sequence>
<dbReference type="AlphaFoldDB" id="A0A2S2QK75"/>
<protein>
    <submittedName>
        <fullName evidence="1">Zinc finger BED domain-containing protein 5</fullName>
    </submittedName>
</protein>
<gene>
    <name evidence="1" type="primary">ZBED5_14</name>
    <name evidence="1" type="ORF">g.163150</name>
</gene>
<accession>A0A2S2QK75</accession>
<organism evidence="1">
    <name type="scientific">Sipha flava</name>
    <name type="common">yellow sugarcane aphid</name>
    <dbReference type="NCBI Taxonomy" id="143950"/>
    <lineage>
        <taxon>Eukaryota</taxon>
        <taxon>Metazoa</taxon>
        <taxon>Ecdysozoa</taxon>
        <taxon>Arthropoda</taxon>
        <taxon>Hexapoda</taxon>
        <taxon>Insecta</taxon>
        <taxon>Pterygota</taxon>
        <taxon>Neoptera</taxon>
        <taxon>Paraneoptera</taxon>
        <taxon>Hemiptera</taxon>
        <taxon>Sternorrhyncha</taxon>
        <taxon>Aphidomorpha</taxon>
        <taxon>Aphidoidea</taxon>
        <taxon>Aphididae</taxon>
        <taxon>Sipha</taxon>
    </lineage>
</organism>
<name>A0A2S2QK75_9HEMI</name>
<dbReference type="PANTHER" id="PTHR45913">
    <property type="entry name" value="EPM2A-INTERACTING PROTEIN 1"/>
    <property type="match status" value="1"/>
</dbReference>
<dbReference type="PANTHER" id="PTHR45913:SF19">
    <property type="entry name" value="LOW QUALITY PROTEIN: ZINC FINGER BED DOMAIN-CONTAINING PROTEIN 5-LIKE"/>
    <property type="match status" value="1"/>
</dbReference>
<reference evidence="1" key="1">
    <citation type="submission" date="2018-04" db="EMBL/GenBank/DDBJ databases">
        <title>Transcriptome assembly of Sipha flava.</title>
        <authorList>
            <person name="Scully E.D."/>
            <person name="Geib S.M."/>
            <person name="Palmer N.A."/>
            <person name="Koch K."/>
            <person name="Bradshaw J."/>
            <person name="Heng-Moss T."/>
            <person name="Sarath G."/>
        </authorList>
    </citation>
    <scope>NUCLEOTIDE SEQUENCE</scope>
</reference>
<dbReference type="InterPro" id="IPR012337">
    <property type="entry name" value="RNaseH-like_sf"/>
</dbReference>